<evidence type="ECO:0000259" key="2">
    <source>
        <dbReference type="Pfam" id="PF13088"/>
    </source>
</evidence>
<gene>
    <name evidence="3" type="ORF">QWZ15_13140</name>
</gene>
<keyword evidence="3" id="KW-0326">Glycosidase</keyword>
<comment type="caution">
    <text evidence="3">The sequence shown here is derived from an EMBL/GenBank/DDBJ whole genome shotgun (WGS) entry which is preliminary data.</text>
</comment>
<proteinExistence type="predicted"/>
<dbReference type="SUPFAM" id="SSF50939">
    <property type="entry name" value="Sialidases"/>
    <property type="match status" value="1"/>
</dbReference>
<dbReference type="InterPro" id="IPR036278">
    <property type="entry name" value="Sialidase_sf"/>
</dbReference>
<protein>
    <submittedName>
        <fullName evidence="3">Sialidase family protein</fullName>
        <ecNumber evidence="3">3.2.1.-</ecNumber>
    </submittedName>
</protein>
<dbReference type="PANTHER" id="PTHR43752">
    <property type="entry name" value="BNR/ASP-BOX REPEAT FAMILY PROTEIN"/>
    <property type="match status" value="1"/>
</dbReference>
<dbReference type="Gene3D" id="2.120.10.10">
    <property type="match status" value="1"/>
</dbReference>
<accession>A0ABT8C7N2</accession>
<evidence type="ECO:0000313" key="3">
    <source>
        <dbReference type="EMBL" id="MDN3688780.1"/>
    </source>
</evidence>
<keyword evidence="3" id="KW-0378">Hydrolase</keyword>
<dbReference type="PANTHER" id="PTHR43752:SF2">
    <property type="entry name" value="BNR_ASP-BOX REPEAT FAMILY PROTEIN"/>
    <property type="match status" value="1"/>
</dbReference>
<reference evidence="4" key="1">
    <citation type="journal article" date="2019" name="Int. J. Syst. Evol. Microbiol.">
        <title>The Global Catalogue of Microorganisms (GCM) 10K type strain sequencing project: providing services to taxonomists for standard genome sequencing and annotation.</title>
        <authorList>
            <consortium name="The Broad Institute Genomics Platform"/>
            <consortium name="The Broad Institute Genome Sequencing Center for Infectious Disease"/>
            <person name="Wu L."/>
            <person name="Ma J."/>
        </authorList>
    </citation>
    <scope>NUCLEOTIDE SEQUENCE [LARGE SCALE GENOMIC DNA]</scope>
    <source>
        <strain evidence="4">CECT 7706</strain>
    </source>
</reference>
<evidence type="ECO:0000256" key="1">
    <source>
        <dbReference type="SAM" id="MobiDB-lite"/>
    </source>
</evidence>
<feature type="compositionally biased region" description="Polar residues" evidence="1">
    <location>
        <begin position="251"/>
        <end position="260"/>
    </location>
</feature>
<evidence type="ECO:0000313" key="4">
    <source>
        <dbReference type="Proteomes" id="UP001236663"/>
    </source>
</evidence>
<feature type="region of interest" description="Disordered" evidence="1">
    <location>
        <begin position="245"/>
        <end position="268"/>
    </location>
</feature>
<sequence>MQVLESGQVRGLPKASGLGSLSFPAMEVLPSGRWLAGFRAADKKKDGSSMKAMMTWSDDQGKTWVPPFEPLPLPSLEGRPGNSHSLYFLALGESRVLALINWVDGSDPQAPFFDPNTESLKDTRIFYSFSENDGQDWSDPVMIDTQATGGPVPLTGPPMKLADGSLICQFEINKFKEDPKPWIHRSALLFSRGSGFSWSEMSLVTHHPGMFYWDQRPLVLNDGKRLVNFFWTFDGVNNQYKNIHRSESTDGGKSWSQPQDTGVYGQPGHPVQLPDGRLMLVTIDRRSLPELYLHLSRDEGKRFDTSILLTSFERPRQDSQFMKMDEAWEEMARYSVGHPQLLLLENGEILAYFYQGSHPDTTAIHFLRIGMEP</sequence>
<dbReference type="InterPro" id="IPR011040">
    <property type="entry name" value="Sialidase"/>
</dbReference>
<dbReference type="CDD" id="cd15482">
    <property type="entry name" value="Sialidase_non-viral"/>
    <property type="match status" value="1"/>
</dbReference>
<feature type="domain" description="Sialidase" evidence="2">
    <location>
        <begin position="121"/>
        <end position="342"/>
    </location>
</feature>
<dbReference type="EMBL" id="JAUFQS010000012">
    <property type="protein sequence ID" value="MDN3688780.1"/>
    <property type="molecule type" value="Genomic_DNA"/>
</dbReference>
<dbReference type="Proteomes" id="UP001236663">
    <property type="component" value="Unassembled WGS sequence"/>
</dbReference>
<dbReference type="GO" id="GO:0016798">
    <property type="term" value="F:hydrolase activity, acting on glycosyl bonds"/>
    <property type="evidence" value="ECO:0007669"/>
    <property type="project" value="UniProtKB-KW"/>
</dbReference>
<keyword evidence="4" id="KW-1185">Reference proteome</keyword>
<dbReference type="RefSeq" id="WP_163386419.1">
    <property type="nucleotide sequence ID" value="NZ_JAUFQS010000012.1"/>
</dbReference>
<dbReference type="Pfam" id="PF13088">
    <property type="entry name" value="BNR_2"/>
    <property type="match status" value="1"/>
</dbReference>
<dbReference type="EC" id="3.2.1.-" evidence="3"/>
<name>A0ABT8C7N2_9BACT</name>
<organism evidence="3 4">
    <name type="scientific">Cyclobacterium jeungdonense</name>
    <dbReference type="NCBI Taxonomy" id="708087"/>
    <lineage>
        <taxon>Bacteria</taxon>
        <taxon>Pseudomonadati</taxon>
        <taxon>Bacteroidota</taxon>
        <taxon>Cytophagia</taxon>
        <taxon>Cytophagales</taxon>
        <taxon>Cyclobacteriaceae</taxon>
        <taxon>Cyclobacterium</taxon>
    </lineage>
</organism>